<protein>
    <recommendedName>
        <fullName evidence="4">BED-type domain-containing protein</fullName>
    </recommendedName>
</protein>
<dbReference type="GO" id="GO:0008270">
    <property type="term" value="F:zinc ion binding"/>
    <property type="evidence" value="ECO:0007669"/>
    <property type="project" value="UniProtKB-KW"/>
</dbReference>
<feature type="domain" description="BED-type" evidence="4">
    <location>
        <begin position="10"/>
        <end position="40"/>
    </location>
</feature>
<comment type="caution">
    <text evidence="5">The sequence shown here is derived from an EMBL/GenBank/DDBJ whole genome shotgun (WGS) entry which is preliminary data.</text>
</comment>
<keyword evidence="2" id="KW-0863">Zinc-finger</keyword>
<gene>
    <name evidence="5" type="ORF">ACJRO7_009621</name>
</gene>
<evidence type="ECO:0000256" key="3">
    <source>
        <dbReference type="ARBA" id="ARBA00022833"/>
    </source>
</evidence>
<dbReference type="AlphaFoldDB" id="A0ABD3LAE2"/>
<evidence type="ECO:0000256" key="2">
    <source>
        <dbReference type="ARBA" id="ARBA00022771"/>
    </source>
</evidence>
<evidence type="ECO:0000313" key="5">
    <source>
        <dbReference type="EMBL" id="KAL3748407.1"/>
    </source>
</evidence>
<keyword evidence="3" id="KW-0862">Zinc</keyword>
<evidence type="ECO:0000313" key="6">
    <source>
        <dbReference type="Proteomes" id="UP001634007"/>
    </source>
</evidence>
<organism evidence="5 6">
    <name type="scientific">Eucalyptus globulus</name>
    <name type="common">Tasmanian blue gum</name>
    <dbReference type="NCBI Taxonomy" id="34317"/>
    <lineage>
        <taxon>Eukaryota</taxon>
        <taxon>Viridiplantae</taxon>
        <taxon>Streptophyta</taxon>
        <taxon>Embryophyta</taxon>
        <taxon>Tracheophyta</taxon>
        <taxon>Spermatophyta</taxon>
        <taxon>Magnoliopsida</taxon>
        <taxon>eudicotyledons</taxon>
        <taxon>Gunneridae</taxon>
        <taxon>Pentapetalae</taxon>
        <taxon>rosids</taxon>
        <taxon>malvids</taxon>
        <taxon>Myrtales</taxon>
        <taxon>Myrtaceae</taxon>
        <taxon>Myrtoideae</taxon>
        <taxon>Eucalypteae</taxon>
        <taxon>Eucalyptus</taxon>
    </lineage>
</organism>
<evidence type="ECO:0000256" key="1">
    <source>
        <dbReference type="ARBA" id="ARBA00022723"/>
    </source>
</evidence>
<name>A0ABD3LAE2_EUCGL</name>
<dbReference type="PANTHER" id="PTHR46951:SF2">
    <property type="entry name" value="BED-TYPE DOMAIN-CONTAINING PROTEIN"/>
    <property type="match status" value="1"/>
</dbReference>
<dbReference type="Pfam" id="PF02892">
    <property type="entry name" value="zf-BED"/>
    <property type="match status" value="1"/>
</dbReference>
<sequence length="229" mass="24965">MPRELDRFREYVEDVENNKWKCRFCGNKYGGSATRIRAHLAGIPPYGIKGCEKVDHHVRAEASQKIEGKGSALDISTGGVSGEGMEKTAFGMSQIVFQSDDALNPNDTQNSNQPGCTPQQPSCYFPTGTGAALACLQDQVSLPPSDLPLDDLDTSQQPDLAKHWLDASHGNEIASSLQQLSMDWSALSSLDLSELPAIPELPTHFEFGGDVLPTPLPGKHNYNWHSPIF</sequence>
<dbReference type="EMBL" id="JBJKBG010000002">
    <property type="protein sequence ID" value="KAL3748407.1"/>
    <property type="molecule type" value="Genomic_DNA"/>
</dbReference>
<dbReference type="PANTHER" id="PTHR46951">
    <property type="entry name" value="BED-TYPE DOMAIN-CONTAINING PROTEIN"/>
    <property type="match status" value="1"/>
</dbReference>
<dbReference type="Proteomes" id="UP001634007">
    <property type="component" value="Unassembled WGS sequence"/>
</dbReference>
<accession>A0ABD3LAE2</accession>
<dbReference type="InterPro" id="IPR003656">
    <property type="entry name" value="Znf_BED"/>
</dbReference>
<keyword evidence="6" id="KW-1185">Reference proteome</keyword>
<keyword evidence="1" id="KW-0479">Metal-binding</keyword>
<reference evidence="5 6" key="1">
    <citation type="submission" date="2024-11" db="EMBL/GenBank/DDBJ databases">
        <title>Chromosome-level genome assembly of Eucalyptus globulus Labill. provides insights into its genome evolution.</title>
        <authorList>
            <person name="Li X."/>
        </authorList>
    </citation>
    <scope>NUCLEOTIDE SEQUENCE [LARGE SCALE GENOMIC DNA]</scope>
    <source>
        <strain evidence="5">CL2024</strain>
        <tissue evidence="5">Fresh tender leaves</tissue>
    </source>
</reference>
<evidence type="ECO:0000259" key="4">
    <source>
        <dbReference type="Pfam" id="PF02892"/>
    </source>
</evidence>
<proteinExistence type="predicted"/>